<keyword evidence="4" id="KW-0479">Metal-binding</keyword>
<keyword evidence="7" id="KW-0408">Iron</keyword>
<feature type="transmembrane region" description="Helical" evidence="12">
    <location>
        <begin position="157"/>
        <end position="178"/>
    </location>
</feature>
<evidence type="ECO:0000256" key="3">
    <source>
        <dbReference type="ARBA" id="ARBA00022692"/>
    </source>
</evidence>
<keyword evidence="2" id="KW-1003">Cell membrane</keyword>
<feature type="transmembrane region" description="Helical" evidence="12">
    <location>
        <begin position="219"/>
        <end position="241"/>
    </location>
</feature>
<dbReference type="Proteomes" id="UP000199668">
    <property type="component" value="Unassembled WGS sequence"/>
</dbReference>
<feature type="transmembrane region" description="Helical" evidence="12">
    <location>
        <begin position="92"/>
        <end position="113"/>
    </location>
</feature>
<keyword evidence="10" id="KW-1015">Disulfide bond</keyword>
<keyword evidence="5 12" id="KW-1133">Transmembrane helix</keyword>
<keyword evidence="9 12" id="KW-0472">Membrane</keyword>
<dbReference type="Pfam" id="PF02628">
    <property type="entry name" value="COX15-CtaA"/>
    <property type="match status" value="1"/>
</dbReference>
<comment type="pathway">
    <text evidence="11">Porphyrin-containing compound metabolism.</text>
</comment>
<dbReference type="STRING" id="266892.SAMN04488054_102113"/>
<evidence type="ECO:0000256" key="9">
    <source>
        <dbReference type="ARBA" id="ARBA00023136"/>
    </source>
</evidence>
<organism evidence="13 14">
    <name type="scientific">Salibacterium qingdaonense</name>
    <dbReference type="NCBI Taxonomy" id="266892"/>
    <lineage>
        <taxon>Bacteria</taxon>
        <taxon>Bacillati</taxon>
        <taxon>Bacillota</taxon>
        <taxon>Bacilli</taxon>
        <taxon>Bacillales</taxon>
        <taxon>Bacillaceae</taxon>
    </lineage>
</organism>
<evidence type="ECO:0000313" key="13">
    <source>
        <dbReference type="EMBL" id="SFL55186.1"/>
    </source>
</evidence>
<dbReference type="OrthoDB" id="9816428at2"/>
<dbReference type="PANTHER" id="PTHR35457:SF1">
    <property type="entry name" value="HEME A SYNTHASE"/>
    <property type="match status" value="1"/>
</dbReference>
<sequence length="278" mass="30551">MNVGLRVLGVITSFAMLIVLLQGALVTTTGSGEGCGSTWPLCFGEILPANPALATLIEYSHRLWSGLTGLLVLILAIWSWRKLSHLRETKFLALMAILFIVFQGFMGAGAVIWNNSGLILALHFGISTISFATVSLLTALAFENNNVSPHPLVSKKYINYLITTIIYSYIVIYTGAYIKHSGYDMTIQWIHRSAAVLLILIIAGLMVWTLKRYHSYSSLLGISIAMFILILIQAGAGLAIIYGAPYLTFALLHALTISVVFTMMIYKMMIITRRSPIS</sequence>
<evidence type="ECO:0000256" key="11">
    <source>
        <dbReference type="ARBA" id="ARBA00023444"/>
    </source>
</evidence>
<dbReference type="GO" id="GO:0016020">
    <property type="term" value="C:membrane"/>
    <property type="evidence" value="ECO:0007669"/>
    <property type="project" value="UniProtKB-SubCell"/>
</dbReference>
<evidence type="ECO:0000256" key="6">
    <source>
        <dbReference type="ARBA" id="ARBA00023002"/>
    </source>
</evidence>
<dbReference type="EMBL" id="FOTY01000002">
    <property type="protein sequence ID" value="SFL55186.1"/>
    <property type="molecule type" value="Genomic_DNA"/>
</dbReference>
<dbReference type="AlphaFoldDB" id="A0A1I4IN51"/>
<feature type="transmembrane region" description="Helical" evidence="12">
    <location>
        <begin position="63"/>
        <end position="80"/>
    </location>
</feature>
<dbReference type="GO" id="GO:0006784">
    <property type="term" value="P:heme A biosynthetic process"/>
    <property type="evidence" value="ECO:0007669"/>
    <property type="project" value="InterPro"/>
</dbReference>
<dbReference type="InterPro" id="IPR050450">
    <property type="entry name" value="COX15/CtaA_HemeA_synthase"/>
</dbReference>
<dbReference type="PANTHER" id="PTHR35457">
    <property type="entry name" value="HEME A SYNTHASE"/>
    <property type="match status" value="1"/>
</dbReference>
<gene>
    <name evidence="13" type="ORF">SAMN04488054_102113</name>
</gene>
<dbReference type="GO" id="GO:0046872">
    <property type="term" value="F:metal ion binding"/>
    <property type="evidence" value="ECO:0007669"/>
    <property type="project" value="UniProtKB-KW"/>
</dbReference>
<protein>
    <submittedName>
        <fullName evidence="13">Cytochrome c oxidase assembly protein subunit 15</fullName>
    </submittedName>
</protein>
<dbReference type="GO" id="GO:0016491">
    <property type="term" value="F:oxidoreductase activity"/>
    <property type="evidence" value="ECO:0007669"/>
    <property type="project" value="UniProtKB-KW"/>
</dbReference>
<evidence type="ECO:0000313" key="14">
    <source>
        <dbReference type="Proteomes" id="UP000199668"/>
    </source>
</evidence>
<evidence type="ECO:0000256" key="10">
    <source>
        <dbReference type="ARBA" id="ARBA00023157"/>
    </source>
</evidence>
<evidence type="ECO:0000256" key="5">
    <source>
        <dbReference type="ARBA" id="ARBA00022989"/>
    </source>
</evidence>
<evidence type="ECO:0000256" key="7">
    <source>
        <dbReference type="ARBA" id="ARBA00023004"/>
    </source>
</evidence>
<proteinExistence type="predicted"/>
<evidence type="ECO:0000256" key="2">
    <source>
        <dbReference type="ARBA" id="ARBA00022475"/>
    </source>
</evidence>
<dbReference type="RefSeq" id="WP_090925390.1">
    <property type="nucleotide sequence ID" value="NZ_FOTY01000002.1"/>
</dbReference>
<name>A0A1I4IN51_9BACI</name>
<keyword evidence="3 12" id="KW-0812">Transmembrane</keyword>
<evidence type="ECO:0000256" key="12">
    <source>
        <dbReference type="SAM" id="Phobius"/>
    </source>
</evidence>
<evidence type="ECO:0000256" key="1">
    <source>
        <dbReference type="ARBA" id="ARBA00004141"/>
    </source>
</evidence>
<reference evidence="13 14" key="1">
    <citation type="submission" date="2016-10" db="EMBL/GenBank/DDBJ databases">
        <authorList>
            <person name="de Groot N.N."/>
        </authorList>
    </citation>
    <scope>NUCLEOTIDE SEQUENCE [LARGE SCALE GENOMIC DNA]</scope>
    <source>
        <strain evidence="13 14">CGMCC 1.6134</strain>
    </source>
</reference>
<comment type="subcellular location">
    <subcellularLocation>
        <location evidence="1">Membrane</location>
        <topology evidence="1">Multi-pass membrane protein</topology>
    </subcellularLocation>
</comment>
<keyword evidence="8" id="KW-0350">Heme biosynthesis</keyword>
<feature type="transmembrane region" description="Helical" evidence="12">
    <location>
        <begin position="119"/>
        <end position="142"/>
    </location>
</feature>
<evidence type="ECO:0000256" key="8">
    <source>
        <dbReference type="ARBA" id="ARBA00023133"/>
    </source>
</evidence>
<keyword evidence="6" id="KW-0560">Oxidoreductase</keyword>
<keyword evidence="14" id="KW-1185">Reference proteome</keyword>
<dbReference type="InterPro" id="IPR003780">
    <property type="entry name" value="COX15/CtaA_fam"/>
</dbReference>
<feature type="transmembrane region" description="Helical" evidence="12">
    <location>
        <begin position="7"/>
        <end position="25"/>
    </location>
</feature>
<evidence type="ECO:0000256" key="4">
    <source>
        <dbReference type="ARBA" id="ARBA00022723"/>
    </source>
</evidence>
<feature type="transmembrane region" description="Helical" evidence="12">
    <location>
        <begin position="190"/>
        <end position="210"/>
    </location>
</feature>
<accession>A0A1I4IN51</accession>
<feature type="transmembrane region" description="Helical" evidence="12">
    <location>
        <begin position="247"/>
        <end position="266"/>
    </location>
</feature>